<dbReference type="Proteomes" id="UP000215086">
    <property type="component" value="Chromosome"/>
</dbReference>
<evidence type="ECO:0000313" key="2">
    <source>
        <dbReference type="EMBL" id="ASV74471.1"/>
    </source>
</evidence>
<dbReference type="OrthoDB" id="284237at2"/>
<evidence type="ECO:0000256" key="1">
    <source>
        <dbReference type="SAM" id="Phobius"/>
    </source>
</evidence>
<name>A0A286REU2_9BACT</name>
<gene>
    <name evidence="2" type="ORF">THTE_1869</name>
</gene>
<dbReference type="KEGG" id="ttf:THTE_1869"/>
<sequence length="184" mass="20684">MNRQYEIACECGRKVSVSAGQSGTTLVCQCGRQVTVPSWGELLRQETRVAVAGTSEQASYSPLAGWVTGFRWLGLGLILLAVLGMLYLYRTMPSLPDLHRVPPAVVYNYFRVLRTGVDGPMPRFERDFIEHERIWRGLWDLVILVAIVGAILVAGITVAEWWEQRHQKRVAEAEDGDEEKTPPE</sequence>
<keyword evidence="1" id="KW-0472">Membrane</keyword>
<organism evidence="2 3">
    <name type="scientific">Thermogutta terrifontis</name>
    <dbReference type="NCBI Taxonomy" id="1331910"/>
    <lineage>
        <taxon>Bacteria</taxon>
        <taxon>Pseudomonadati</taxon>
        <taxon>Planctomycetota</taxon>
        <taxon>Planctomycetia</taxon>
        <taxon>Pirellulales</taxon>
        <taxon>Thermoguttaceae</taxon>
        <taxon>Thermogutta</taxon>
    </lineage>
</organism>
<accession>A0A286REU2</accession>
<protein>
    <submittedName>
        <fullName evidence="2">Uncharacterized protein</fullName>
    </submittedName>
</protein>
<dbReference type="RefSeq" id="WP_095414783.1">
    <property type="nucleotide sequence ID" value="NZ_CP018477.1"/>
</dbReference>
<dbReference type="AlphaFoldDB" id="A0A286REU2"/>
<proteinExistence type="predicted"/>
<feature type="transmembrane region" description="Helical" evidence="1">
    <location>
        <begin position="69"/>
        <end position="89"/>
    </location>
</feature>
<keyword evidence="1" id="KW-1133">Transmembrane helix</keyword>
<keyword evidence="3" id="KW-1185">Reference proteome</keyword>
<feature type="transmembrane region" description="Helical" evidence="1">
    <location>
        <begin position="138"/>
        <end position="159"/>
    </location>
</feature>
<dbReference type="EMBL" id="CP018477">
    <property type="protein sequence ID" value="ASV74471.1"/>
    <property type="molecule type" value="Genomic_DNA"/>
</dbReference>
<keyword evidence="1" id="KW-0812">Transmembrane</keyword>
<evidence type="ECO:0000313" key="3">
    <source>
        <dbReference type="Proteomes" id="UP000215086"/>
    </source>
</evidence>
<reference evidence="2 3" key="1">
    <citation type="journal article" name="Front. Microbiol.">
        <title>Sugar Metabolism of the First Thermophilic Planctomycete Thermogutta terrifontis: Comparative Genomic and Transcriptomic Approaches.</title>
        <authorList>
            <person name="Elcheninov A.G."/>
            <person name="Menzel P."/>
            <person name="Gudbergsdottir S.R."/>
            <person name="Slesarev A.I."/>
            <person name="Kadnikov V.V."/>
            <person name="Krogh A."/>
            <person name="Bonch-Osmolovskaya E.A."/>
            <person name="Peng X."/>
            <person name="Kublanov I.V."/>
        </authorList>
    </citation>
    <scope>NUCLEOTIDE SEQUENCE [LARGE SCALE GENOMIC DNA]</scope>
    <source>
        <strain evidence="2 3">R1</strain>
    </source>
</reference>